<evidence type="ECO:0000256" key="1">
    <source>
        <dbReference type="SAM" id="MobiDB-lite"/>
    </source>
</evidence>
<keyword evidence="2" id="KW-0812">Transmembrane</keyword>
<evidence type="ECO:0000313" key="4">
    <source>
        <dbReference type="Proteomes" id="UP001203852"/>
    </source>
</evidence>
<keyword evidence="2" id="KW-0472">Membrane</keyword>
<organism evidence="3 4">
    <name type="scientific">Exophiala viscosa</name>
    <dbReference type="NCBI Taxonomy" id="2486360"/>
    <lineage>
        <taxon>Eukaryota</taxon>
        <taxon>Fungi</taxon>
        <taxon>Dikarya</taxon>
        <taxon>Ascomycota</taxon>
        <taxon>Pezizomycotina</taxon>
        <taxon>Eurotiomycetes</taxon>
        <taxon>Chaetothyriomycetidae</taxon>
        <taxon>Chaetothyriales</taxon>
        <taxon>Herpotrichiellaceae</taxon>
        <taxon>Exophiala</taxon>
    </lineage>
</organism>
<feature type="region of interest" description="Disordered" evidence="1">
    <location>
        <begin position="69"/>
        <end position="101"/>
    </location>
</feature>
<sequence length="101" mass="11126">MILTRALSESAGVDASQSIRNGVSDRALIFFLVAVGFFSVSLIWNLYIRIGWHRDGARQIDKKATTAMEMDRLPTNEVSQGESQRKSRGAGRWLSAAIKAA</sequence>
<reference evidence="3" key="1">
    <citation type="journal article" date="2022" name="bioRxiv">
        <title>Deciphering the potential niche of two novel black yeast fungi from a biological soil crust based on their genomes, phenotypes, and melanin regulation.</title>
        <authorList>
            <consortium name="DOE Joint Genome Institute"/>
            <person name="Carr E.C."/>
            <person name="Barton Q."/>
            <person name="Grambo S."/>
            <person name="Sullivan M."/>
            <person name="Renfro C.M."/>
            <person name="Kuo A."/>
            <person name="Pangilinan J."/>
            <person name="Lipzen A."/>
            <person name="Keymanesh K."/>
            <person name="Savage E."/>
            <person name="Barry K."/>
            <person name="Grigoriev I.V."/>
            <person name="Riekhof W.R."/>
            <person name="Harris S.S."/>
        </authorList>
    </citation>
    <scope>NUCLEOTIDE SEQUENCE</scope>
    <source>
        <strain evidence="3">JF 03-4F</strain>
    </source>
</reference>
<protein>
    <submittedName>
        <fullName evidence="3">Uncharacterized protein</fullName>
    </submittedName>
</protein>
<keyword evidence="4" id="KW-1185">Reference proteome</keyword>
<accession>A0AAN6DWP1</accession>
<feature type="transmembrane region" description="Helical" evidence="2">
    <location>
        <begin position="27"/>
        <end position="48"/>
    </location>
</feature>
<name>A0AAN6DWP1_9EURO</name>
<proteinExistence type="predicted"/>
<gene>
    <name evidence="3" type="ORF">EDD36DRAFT_466054</name>
</gene>
<dbReference type="EMBL" id="MU404355">
    <property type="protein sequence ID" value="KAI1612215.1"/>
    <property type="molecule type" value="Genomic_DNA"/>
</dbReference>
<dbReference type="AlphaFoldDB" id="A0AAN6DWP1"/>
<evidence type="ECO:0000256" key="2">
    <source>
        <dbReference type="SAM" id="Phobius"/>
    </source>
</evidence>
<keyword evidence="2" id="KW-1133">Transmembrane helix</keyword>
<evidence type="ECO:0000313" key="3">
    <source>
        <dbReference type="EMBL" id="KAI1612215.1"/>
    </source>
</evidence>
<dbReference type="Proteomes" id="UP001203852">
    <property type="component" value="Unassembled WGS sequence"/>
</dbReference>
<comment type="caution">
    <text evidence="3">The sequence shown here is derived from an EMBL/GenBank/DDBJ whole genome shotgun (WGS) entry which is preliminary data.</text>
</comment>